<dbReference type="InterPro" id="IPR005107">
    <property type="entry name" value="CO_DH_flav_C"/>
</dbReference>
<dbReference type="SMART" id="SM01092">
    <property type="entry name" value="CO_deh_flav_C"/>
    <property type="match status" value="1"/>
</dbReference>
<keyword evidence="2" id="KW-0274">FAD</keyword>
<dbReference type="Pfam" id="PF03450">
    <property type="entry name" value="CO_deh_flav_C"/>
    <property type="match status" value="1"/>
</dbReference>
<dbReference type="InterPro" id="IPR051312">
    <property type="entry name" value="Diverse_Substr_Oxidored"/>
</dbReference>
<gene>
    <name evidence="5" type="ORF">C2R22_21600</name>
</gene>
<evidence type="ECO:0000313" key="6">
    <source>
        <dbReference type="Proteomes" id="UP000236584"/>
    </source>
</evidence>
<protein>
    <recommendedName>
        <fullName evidence="4">FAD-binding PCMH-type domain-containing protein</fullName>
    </recommendedName>
</protein>
<evidence type="ECO:0000313" key="5">
    <source>
        <dbReference type="EMBL" id="AUV84171.1"/>
    </source>
</evidence>
<dbReference type="SUPFAM" id="SSF55447">
    <property type="entry name" value="CO dehydrogenase flavoprotein C-terminal domain-like"/>
    <property type="match status" value="1"/>
</dbReference>
<proteinExistence type="predicted"/>
<dbReference type="Gene3D" id="3.30.43.10">
    <property type="entry name" value="Uridine Diphospho-n-acetylenolpyruvylglucosamine Reductase, domain 2"/>
    <property type="match status" value="1"/>
</dbReference>
<dbReference type="InterPro" id="IPR036318">
    <property type="entry name" value="FAD-bd_PCMH-like_sf"/>
</dbReference>
<dbReference type="PANTHER" id="PTHR42659:SF2">
    <property type="entry name" value="XANTHINE DEHYDROGENASE SUBUNIT C-RELATED"/>
    <property type="match status" value="1"/>
</dbReference>
<dbReference type="GeneID" id="35594746"/>
<dbReference type="AlphaFoldDB" id="A0A2I8VQH2"/>
<evidence type="ECO:0000259" key="4">
    <source>
        <dbReference type="PROSITE" id="PS51387"/>
    </source>
</evidence>
<dbReference type="PROSITE" id="PS51387">
    <property type="entry name" value="FAD_PCMH"/>
    <property type="match status" value="1"/>
</dbReference>
<dbReference type="Gene3D" id="3.30.465.10">
    <property type="match status" value="1"/>
</dbReference>
<reference evidence="5 6" key="1">
    <citation type="submission" date="2018-01" db="EMBL/GenBank/DDBJ databases">
        <title>Complete genome sequence of Salinigranum rubrum GX10T, an extremely halophilic archaeon isolated from a marine solar saltern.</title>
        <authorList>
            <person name="Han S."/>
        </authorList>
    </citation>
    <scope>NUCLEOTIDE SEQUENCE [LARGE SCALE GENOMIC DNA]</scope>
    <source>
        <strain evidence="5 6">GX10</strain>
        <plasmid evidence="6">Plasmid unnamed1</plasmid>
    </source>
</reference>
<dbReference type="PANTHER" id="PTHR42659">
    <property type="entry name" value="XANTHINE DEHYDROGENASE SUBUNIT C-RELATED"/>
    <property type="match status" value="1"/>
</dbReference>
<dbReference type="InterPro" id="IPR016169">
    <property type="entry name" value="FAD-bd_PCMH_sub2"/>
</dbReference>
<organism evidence="5 6">
    <name type="scientific">Salinigranum rubrum</name>
    <dbReference type="NCBI Taxonomy" id="755307"/>
    <lineage>
        <taxon>Archaea</taxon>
        <taxon>Methanobacteriati</taxon>
        <taxon>Methanobacteriota</taxon>
        <taxon>Stenosarchaea group</taxon>
        <taxon>Halobacteria</taxon>
        <taxon>Halobacteriales</taxon>
        <taxon>Haloferacaceae</taxon>
        <taxon>Salinigranum</taxon>
    </lineage>
</organism>
<dbReference type="Gene3D" id="3.30.390.50">
    <property type="entry name" value="CO dehydrogenase flavoprotein, C-terminal domain"/>
    <property type="match status" value="1"/>
</dbReference>
<sequence length="279" mass="29528">MPVEAYHRPTTLDDALALNAEHASLEVISGGTLTMPAVNEGHLFPAHVMDLRGVGLDYVDEADGHLSLGATLTMTEVLDRIDVPILRQAARHTGSWAVRNMATVGGNLFAPPPLGDFAVALLALDAAVEVRSSDADRHLPMADFYTADGNALAPDELVTEIRIPVPAGETAFLKLTRKQEPAPPVVTVAVDLIRDGDTVDRARIAMNGAGPHPTRMAEAESVLEGSGLSASTIERAADAATEAANPPEDAVASAWYRRKMAGTYLTKALDQISHGEDTQ</sequence>
<dbReference type="InterPro" id="IPR002346">
    <property type="entry name" value="Mopterin_DH_FAD-bd"/>
</dbReference>
<accession>A0A2I8VQH2</accession>
<dbReference type="SUPFAM" id="SSF56176">
    <property type="entry name" value="FAD-binding/transporter-associated domain-like"/>
    <property type="match status" value="1"/>
</dbReference>
<dbReference type="KEGG" id="srub:C2R22_21600"/>
<keyword evidence="6" id="KW-1185">Reference proteome</keyword>
<dbReference type="Pfam" id="PF00941">
    <property type="entry name" value="FAD_binding_5"/>
    <property type="match status" value="1"/>
</dbReference>
<dbReference type="InterPro" id="IPR016167">
    <property type="entry name" value="FAD-bd_PCMH_sub1"/>
</dbReference>
<evidence type="ECO:0000256" key="3">
    <source>
        <dbReference type="ARBA" id="ARBA00023002"/>
    </source>
</evidence>
<dbReference type="GO" id="GO:0016491">
    <property type="term" value="F:oxidoreductase activity"/>
    <property type="evidence" value="ECO:0007669"/>
    <property type="project" value="UniProtKB-KW"/>
</dbReference>
<dbReference type="InterPro" id="IPR036683">
    <property type="entry name" value="CO_DH_flav_C_dom_sf"/>
</dbReference>
<dbReference type="RefSeq" id="WP_103427860.1">
    <property type="nucleotide sequence ID" value="NZ_CP026310.1"/>
</dbReference>
<geneLocation type="plasmid" evidence="5">
    <name>unnamed1</name>
</geneLocation>
<name>A0A2I8VQH2_9EURY</name>
<feature type="domain" description="FAD-binding PCMH-type" evidence="4">
    <location>
        <begin position="1"/>
        <end position="168"/>
    </location>
</feature>
<evidence type="ECO:0000256" key="2">
    <source>
        <dbReference type="ARBA" id="ARBA00022827"/>
    </source>
</evidence>
<evidence type="ECO:0000256" key="1">
    <source>
        <dbReference type="ARBA" id="ARBA00022630"/>
    </source>
</evidence>
<dbReference type="EMBL" id="CP026310">
    <property type="protein sequence ID" value="AUV84171.1"/>
    <property type="molecule type" value="Genomic_DNA"/>
</dbReference>
<dbReference type="InterPro" id="IPR016166">
    <property type="entry name" value="FAD-bd_PCMH"/>
</dbReference>
<keyword evidence="1" id="KW-0285">Flavoprotein</keyword>
<keyword evidence="3" id="KW-0560">Oxidoreductase</keyword>
<dbReference type="Proteomes" id="UP000236584">
    <property type="component" value="Plasmid unnamed1"/>
</dbReference>
<dbReference type="GO" id="GO:0071949">
    <property type="term" value="F:FAD binding"/>
    <property type="evidence" value="ECO:0007669"/>
    <property type="project" value="InterPro"/>
</dbReference>
<keyword evidence="5" id="KW-0614">Plasmid</keyword>